<reference evidence="2 3" key="1">
    <citation type="submission" date="2015-04" db="EMBL/GenBank/DDBJ databases">
        <title>Complete genome sequence of Schizopora paradoxa KUC8140, a cosmopolitan wood degrader in East Asia.</title>
        <authorList>
            <consortium name="DOE Joint Genome Institute"/>
            <person name="Min B."/>
            <person name="Park H."/>
            <person name="Jang Y."/>
            <person name="Kim J.-J."/>
            <person name="Kim K.H."/>
            <person name="Pangilinan J."/>
            <person name="Lipzen A."/>
            <person name="Riley R."/>
            <person name="Grigoriev I.V."/>
            <person name="Spatafora J.W."/>
            <person name="Choi I.-G."/>
        </authorList>
    </citation>
    <scope>NUCLEOTIDE SEQUENCE [LARGE SCALE GENOMIC DNA]</scope>
    <source>
        <strain evidence="2 3">KUC8140</strain>
    </source>
</reference>
<dbReference type="AlphaFoldDB" id="A0A0H2S2D5"/>
<proteinExistence type="predicted"/>
<dbReference type="InParanoid" id="A0A0H2S2D5"/>
<protein>
    <recommendedName>
        <fullName evidence="1">GST N-terminal domain-containing protein</fullName>
    </recommendedName>
</protein>
<evidence type="ECO:0000313" key="2">
    <source>
        <dbReference type="EMBL" id="KLO18017.1"/>
    </source>
</evidence>
<accession>A0A0H2S2D5</accession>
<dbReference type="Gene3D" id="1.20.1050.10">
    <property type="match status" value="1"/>
</dbReference>
<dbReference type="PROSITE" id="PS50404">
    <property type="entry name" value="GST_NTER"/>
    <property type="match status" value="1"/>
</dbReference>
<organism evidence="2 3">
    <name type="scientific">Schizopora paradoxa</name>
    <dbReference type="NCBI Taxonomy" id="27342"/>
    <lineage>
        <taxon>Eukaryota</taxon>
        <taxon>Fungi</taxon>
        <taxon>Dikarya</taxon>
        <taxon>Basidiomycota</taxon>
        <taxon>Agaricomycotina</taxon>
        <taxon>Agaricomycetes</taxon>
        <taxon>Hymenochaetales</taxon>
        <taxon>Schizoporaceae</taxon>
        <taxon>Schizopora</taxon>
    </lineage>
</organism>
<dbReference type="InterPro" id="IPR004045">
    <property type="entry name" value="Glutathione_S-Trfase_N"/>
</dbReference>
<dbReference type="InterPro" id="IPR036282">
    <property type="entry name" value="Glutathione-S-Trfase_C_sf"/>
</dbReference>
<dbReference type="STRING" id="27342.A0A0H2S2D5"/>
<dbReference type="PANTHER" id="PTHR43968:SF6">
    <property type="entry name" value="GLUTATHIONE S-TRANSFERASE OMEGA"/>
    <property type="match status" value="1"/>
</dbReference>
<dbReference type="InterPro" id="IPR036249">
    <property type="entry name" value="Thioredoxin-like_sf"/>
</dbReference>
<dbReference type="Gene3D" id="3.40.30.10">
    <property type="entry name" value="Glutaredoxin"/>
    <property type="match status" value="1"/>
</dbReference>
<dbReference type="InterPro" id="IPR054416">
    <property type="entry name" value="GST_UstS-like_C"/>
</dbReference>
<dbReference type="EMBL" id="KQ085898">
    <property type="protein sequence ID" value="KLO18017.1"/>
    <property type="molecule type" value="Genomic_DNA"/>
</dbReference>
<dbReference type="SUPFAM" id="SSF52833">
    <property type="entry name" value="Thioredoxin-like"/>
    <property type="match status" value="1"/>
</dbReference>
<evidence type="ECO:0000259" key="1">
    <source>
        <dbReference type="PROSITE" id="PS50404"/>
    </source>
</evidence>
<gene>
    <name evidence="2" type="ORF">SCHPADRAFT_886475</name>
</gene>
<dbReference type="OrthoDB" id="4951845at2759"/>
<dbReference type="Proteomes" id="UP000053477">
    <property type="component" value="Unassembled WGS sequence"/>
</dbReference>
<dbReference type="PANTHER" id="PTHR43968">
    <property type="match status" value="1"/>
</dbReference>
<dbReference type="CDD" id="cd00299">
    <property type="entry name" value="GST_C_family"/>
    <property type="match status" value="1"/>
</dbReference>
<keyword evidence="3" id="KW-1185">Reference proteome</keyword>
<dbReference type="Pfam" id="PF13409">
    <property type="entry name" value="GST_N_2"/>
    <property type="match status" value="1"/>
</dbReference>
<feature type="domain" description="GST N-terminal" evidence="1">
    <location>
        <begin position="8"/>
        <end position="99"/>
    </location>
</feature>
<dbReference type="SUPFAM" id="SSF47616">
    <property type="entry name" value="GST C-terminal domain-like"/>
    <property type="match status" value="1"/>
</dbReference>
<sequence length="252" mass="28657">MSITLFDFPSSAPGKTLSRNTIKIRLALAFKGLSFKTEWLELSEIEPKMKQIGADPTSTREDGSPLYTLPVIQDHSTGRIVSDSMHIAFYLDDTYPERPALFPYSMRAPIVTFDLFFFPTVFRVGRGADLVNHEAFKKLAPASIEYIRRTQGDEYMARVAKLSDPGTPQREALWEALRVGFSKVSDILSSNTESFFYGSTLSFADFIIVAHLLWMKASLGAESTDWKDFEKWDDGRWMKLSKYTEKYQVLGD</sequence>
<dbReference type="GO" id="GO:0005737">
    <property type="term" value="C:cytoplasm"/>
    <property type="evidence" value="ECO:0007669"/>
    <property type="project" value="TreeGrafter"/>
</dbReference>
<evidence type="ECO:0000313" key="3">
    <source>
        <dbReference type="Proteomes" id="UP000053477"/>
    </source>
</evidence>
<dbReference type="InterPro" id="IPR050983">
    <property type="entry name" value="GST_Omega/HSP26"/>
</dbReference>
<name>A0A0H2S2D5_9AGAM</name>
<dbReference type="Pfam" id="PF22041">
    <property type="entry name" value="GST_C_7"/>
    <property type="match status" value="1"/>
</dbReference>